<evidence type="ECO:0000313" key="1">
    <source>
        <dbReference type="EMBL" id="EEF35219.1"/>
    </source>
</evidence>
<accession>B9SME5</accession>
<gene>
    <name evidence="1" type="ORF">RCOM_0773850</name>
</gene>
<organism evidence="1 2">
    <name type="scientific">Ricinus communis</name>
    <name type="common">Castor bean</name>
    <dbReference type="NCBI Taxonomy" id="3988"/>
    <lineage>
        <taxon>Eukaryota</taxon>
        <taxon>Viridiplantae</taxon>
        <taxon>Streptophyta</taxon>
        <taxon>Embryophyta</taxon>
        <taxon>Tracheophyta</taxon>
        <taxon>Spermatophyta</taxon>
        <taxon>Magnoliopsida</taxon>
        <taxon>eudicotyledons</taxon>
        <taxon>Gunneridae</taxon>
        <taxon>Pentapetalae</taxon>
        <taxon>rosids</taxon>
        <taxon>fabids</taxon>
        <taxon>Malpighiales</taxon>
        <taxon>Euphorbiaceae</taxon>
        <taxon>Acalyphoideae</taxon>
        <taxon>Acalypheae</taxon>
        <taxon>Ricinus</taxon>
    </lineage>
</organism>
<dbReference type="Proteomes" id="UP000008311">
    <property type="component" value="Unassembled WGS sequence"/>
</dbReference>
<dbReference type="EMBL" id="EQ974032">
    <property type="protein sequence ID" value="EEF35219.1"/>
    <property type="molecule type" value="Genomic_DNA"/>
</dbReference>
<name>B9SME5_RICCO</name>
<protein>
    <submittedName>
        <fullName evidence="1">Uncharacterized protein</fullName>
    </submittedName>
</protein>
<dbReference type="STRING" id="3988.B9SME5"/>
<keyword evidence="2" id="KW-1185">Reference proteome</keyword>
<evidence type="ECO:0000313" key="2">
    <source>
        <dbReference type="Proteomes" id="UP000008311"/>
    </source>
</evidence>
<reference evidence="2" key="1">
    <citation type="journal article" date="2010" name="Nat. Biotechnol.">
        <title>Draft genome sequence of the oilseed species Ricinus communis.</title>
        <authorList>
            <person name="Chan A.P."/>
            <person name="Crabtree J."/>
            <person name="Zhao Q."/>
            <person name="Lorenzi H."/>
            <person name="Orvis J."/>
            <person name="Puiu D."/>
            <person name="Melake-Berhan A."/>
            <person name="Jones K.M."/>
            <person name="Redman J."/>
            <person name="Chen G."/>
            <person name="Cahoon E.B."/>
            <person name="Gedil M."/>
            <person name="Stanke M."/>
            <person name="Haas B.J."/>
            <person name="Wortman J.R."/>
            <person name="Fraser-Liggett C.M."/>
            <person name="Ravel J."/>
            <person name="Rabinowicz P.D."/>
        </authorList>
    </citation>
    <scope>NUCLEOTIDE SEQUENCE [LARGE SCALE GENOMIC DNA]</scope>
    <source>
        <strain evidence="2">cv. Hale</strain>
    </source>
</reference>
<proteinExistence type="predicted"/>
<sequence length="122" mass="14072">MSGNRLKMKLKEFRRSAASFTAIDRNYLTPFFTSQSGEEEDLASFYLFLSWPIILVDDHLCTLLIAINSMKIKWASDTEYGADLSPWSLLVRHRYNQHTSETFTSSQSLGYLLHYVGLEKIP</sequence>
<dbReference type="AlphaFoldDB" id="B9SME5"/>
<dbReference type="InParanoid" id="B9SME5"/>